<accession>J3NN15</accession>
<feature type="compositionally biased region" description="Low complexity" evidence="4">
    <location>
        <begin position="611"/>
        <end position="632"/>
    </location>
</feature>
<evidence type="ECO:0000313" key="5">
    <source>
        <dbReference type="EMBL" id="EJT77567.1"/>
    </source>
</evidence>
<protein>
    <recommendedName>
        <fullName evidence="8">Ankyrin</fullName>
    </recommendedName>
</protein>
<reference evidence="5" key="2">
    <citation type="submission" date="2010-07" db="EMBL/GenBank/DDBJ databases">
        <authorList>
            <consortium name="The Broad Institute Genome Sequencing Platform"/>
            <consortium name="Broad Institute Genome Sequencing Center for Infectious Disease"/>
            <person name="Ma L.-J."/>
            <person name="Dead R."/>
            <person name="Young S."/>
            <person name="Zeng Q."/>
            <person name="Koehrsen M."/>
            <person name="Alvarado L."/>
            <person name="Berlin A."/>
            <person name="Chapman S.B."/>
            <person name="Chen Z."/>
            <person name="Freedman E."/>
            <person name="Gellesch M."/>
            <person name="Goldberg J."/>
            <person name="Griggs A."/>
            <person name="Gujja S."/>
            <person name="Heilman E.R."/>
            <person name="Heiman D."/>
            <person name="Hepburn T."/>
            <person name="Howarth C."/>
            <person name="Jen D."/>
            <person name="Larson L."/>
            <person name="Mehta T."/>
            <person name="Neiman D."/>
            <person name="Pearson M."/>
            <person name="Roberts A."/>
            <person name="Saif S."/>
            <person name="Shea T."/>
            <person name="Shenoy N."/>
            <person name="Sisk P."/>
            <person name="Stolte C."/>
            <person name="Sykes S."/>
            <person name="Walk T."/>
            <person name="White J."/>
            <person name="Yandava C."/>
            <person name="Haas B."/>
            <person name="Nusbaum C."/>
            <person name="Birren B."/>
        </authorList>
    </citation>
    <scope>NUCLEOTIDE SEQUENCE</scope>
    <source>
        <strain evidence="5">R3-111a-1</strain>
    </source>
</reference>
<name>J3NN15_GAET3</name>
<feature type="compositionally biased region" description="Basic and acidic residues" evidence="4">
    <location>
        <begin position="568"/>
        <end position="593"/>
    </location>
</feature>
<reference evidence="6" key="4">
    <citation type="journal article" date="2015" name="G3 (Bethesda)">
        <title>Genome sequences of three phytopathogenic species of the Magnaporthaceae family of fungi.</title>
        <authorList>
            <person name="Okagaki L.H."/>
            <person name="Nunes C.C."/>
            <person name="Sailsbery J."/>
            <person name="Clay B."/>
            <person name="Brown D."/>
            <person name="John T."/>
            <person name="Oh Y."/>
            <person name="Young N."/>
            <person name="Fitzgerald M."/>
            <person name="Haas B.J."/>
            <person name="Zeng Q."/>
            <person name="Young S."/>
            <person name="Adiconis X."/>
            <person name="Fan L."/>
            <person name="Levin J.Z."/>
            <person name="Mitchell T.K."/>
            <person name="Okubara P.A."/>
            <person name="Farman M.L."/>
            <person name="Kohn L.M."/>
            <person name="Birren B."/>
            <person name="Ma L.-J."/>
            <person name="Dean R.A."/>
        </authorList>
    </citation>
    <scope>NUCLEOTIDE SEQUENCE</scope>
    <source>
        <strain evidence="6">R3-111a-1</strain>
    </source>
</reference>
<evidence type="ECO:0000313" key="7">
    <source>
        <dbReference type="Proteomes" id="UP000006039"/>
    </source>
</evidence>
<dbReference type="RefSeq" id="XP_009218712.1">
    <property type="nucleotide sequence ID" value="XM_009220448.1"/>
</dbReference>
<evidence type="ECO:0000313" key="6">
    <source>
        <dbReference type="EnsemblFungi" id="EJT77567"/>
    </source>
</evidence>
<proteinExistence type="predicted"/>
<dbReference type="PANTHER" id="PTHR24123">
    <property type="entry name" value="ANKYRIN REPEAT-CONTAINING"/>
    <property type="match status" value="1"/>
</dbReference>
<gene>
    <name evidence="6" type="primary">20343131</name>
    <name evidence="5" type="ORF">GGTG_02673</name>
</gene>
<evidence type="ECO:0000256" key="3">
    <source>
        <dbReference type="PROSITE-ProRule" id="PRU00023"/>
    </source>
</evidence>
<dbReference type="eggNOG" id="KOG4177">
    <property type="taxonomic scope" value="Eukaryota"/>
</dbReference>
<dbReference type="PROSITE" id="PS50297">
    <property type="entry name" value="ANK_REP_REGION"/>
    <property type="match status" value="2"/>
</dbReference>
<dbReference type="AlphaFoldDB" id="J3NN15"/>
<dbReference type="InterPro" id="IPR002110">
    <property type="entry name" value="Ankyrin_rpt"/>
</dbReference>
<dbReference type="STRING" id="644352.J3NN15"/>
<reference evidence="6" key="5">
    <citation type="submission" date="2018-04" db="UniProtKB">
        <authorList>
            <consortium name="EnsemblFungi"/>
        </authorList>
    </citation>
    <scope>IDENTIFICATION</scope>
    <source>
        <strain evidence="6">R3-111a-1</strain>
    </source>
</reference>
<feature type="compositionally biased region" description="Polar residues" evidence="4">
    <location>
        <begin position="540"/>
        <end position="565"/>
    </location>
</feature>
<keyword evidence="7" id="KW-1185">Reference proteome</keyword>
<dbReference type="CDD" id="cd09917">
    <property type="entry name" value="F-box_SF"/>
    <property type="match status" value="1"/>
</dbReference>
<dbReference type="Gene3D" id="1.25.40.20">
    <property type="entry name" value="Ankyrin repeat-containing domain"/>
    <property type="match status" value="2"/>
</dbReference>
<dbReference type="HOGENOM" id="CLU_391826_0_0_1"/>
<dbReference type="OrthoDB" id="539213at2759"/>
<feature type="compositionally biased region" description="Gly residues" evidence="4">
    <location>
        <begin position="646"/>
        <end position="663"/>
    </location>
</feature>
<dbReference type="VEuPathDB" id="FungiDB:GGTG_02673"/>
<dbReference type="InterPro" id="IPR051165">
    <property type="entry name" value="Multifunctional_ANK_Repeat"/>
</dbReference>
<dbReference type="Pfam" id="PF13637">
    <property type="entry name" value="Ank_4"/>
    <property type="match status" value="2"/>
</dbReference>
<dbReference type="EMBL" id="GL385396">
    <property type="protein sequence ID" value="EJT77567.1"/>
    <property type="molecule type" value="Genomic_DNA"/>
</dbReference>
<dbReference type="InterPro" id="IPR036770">
    <property type="entry name" value="Ankyrin_rpt-contain_sf"/>
</dbReference>
<dbReference type="PROSITE" id="PS50088">
    <property type="entry name" value="ANK_REPEAT"/>
    <property type="match status" value="3"/>
</dbReference>
<sequence>MSTLQSYLGGCPTEILFMVSKYIDEITDISALSSVCRRFHWLFGDRVFRLGIEAISRKKQRSRQLTLTDLFLHAVRHDSINIITYLTLRSDEELDFRGVIPRRIFQKLKITFIHHALVADAPRVAAHLAKHGADIIQEGSQLYPDLTPLGLTLARPSLVTSARELDIALRIACSFALSRTTRMLLIRGVETNELNKYGAAPIHVALAQRAPWFPSIEGHEKVFSKFFGHSSWESMVAKTMDALVEFGADPNRKSETSRAHRCGHRCWKSLDCDHKCQAPMHLAAASGNNEAIRRLLNLGADPIAQNGEGYTPLYAAISHGHLATAKLLLSLYPCNTDCDDCRNPIVHEPSRTTALHVACRFAFLDLVDVLLKRDPDPNVVNHCGNTPIHEVLGQTNPELRDDVVGSLMALARAGADASTPAAGKCPYKTARSHVFPEVRDMFVELRRTLIGTLEAIDEVYRREGRDIRKVKPRPNQPRPSSPEWTYEFYTQQAPDELDAEKHFPTPGGGRSSKAMVGVRAPGGGRLPKPKMGILIDISTDEPTTRNSARSDATFSGSETTSTNTPWAEMKKKEGDWVALEPSRKHQPGRDTRKAATANVPPLGPNWSGPLAPKVPRAMAAPPAASRRAVALPKNGSSAAPAFPSLGSGGKSRNGNVAGTGGGVKNSAWVGGKPNEAARPADKPQIETESKKSGRGKKQWNRLEL</sequence>
<evidence type="ECO:0000256" key="1">
    <source>
        <dbReference type="ARBA" id="ARBA00022737"/>
    </source>
</evidence>
<dbReference type="PANTHER" id="PTHR24123:SF33">
    <property type="entry name" value="PROTEIN HOS4"/>
    <property type="match status" value="1"/>
</dbReference>
<keyword evidence="1" id="KW-0677">Repeat</keyword>
<evidence type="ECO:0008006" key="8">
    <source>
        <dbReference type="Google" id="ProtNLM"/>
    </source>
</evidence>
<organism evidence="5">
    <name type="scientific">Gaeumannomyces tritici (strain R3-111a-1)</name>
    <name type="common">Wheat and barley take-all root rot fungus</name>
    <name type="synonym">Gaeumannomyces graminis var. tritici</name>
    <dbReference type="NCBI Taxonomy" id="644352"/>
    <lineage>
        <taxon>Eukaryota</taxon>
        <taxon>Fungi</taxon>
        <taxon>Dikarya</taxon>
        <taxon>Ascomycota</taxon>
        <taxon>Pezizomycotina</taxon>
        <taxon>Sordariomycetes</taxon>
        <taxon>Sordariomycetidae</taxon>
        <taxon>Magnaporthales</taxon>
        <taxon>Magnaporthaceae</taxon>
        <taxon>Gaeumannomyces</taxon>
    </lineage>
</organism>
<feature type="compositionally biased region" description="Basic and acidic residues" evidence="4">
    <location>
        <begin position="678"/>
        <end position="691"/>
    </location>
</feature>
<dbReference type="EnsemblFungi" id="EJT77567">
    <property type="protein sequence ID" value="EJT77567"/>
    <property type="gene ID" value="GGTG_02673"/>
</dbReference>
<feature type="region of interest" description="Disordered" evidence="4">
    <location>
        <begin position="505"/>
        <end position="704"/>
    </location>
</feature>
<evidence type="ECO:0000256" key="4">
    <source>
        <dbReference type="SAM" id="MobiDB-lite"/>
    </source>
</evidence>
<dbReference type="SUPFAM" id="SSF48403">
    <property type="entry name" value="Ankyrin repeat"/>
    <property type="match status" value="2"/>
</dbReference>
<feature type="repeat" description="ANK" evidence="3">
    <location>
        <begin position="308"/>
        <end position="330"/>
    </location>
</feature>
<dbReference type="Proteomes" id="UP000006039">
    <property type="component" value="Unassembled WGS sequence"/>
</dbReference>
<reference evidence="5" key="3">
    <citation type="submission" date="2010-09" db="EMBL/GenBank/DDBJ databases">
        <title>Annotation of Gaeumannomyces graminis var. tritici R3-111a-1.</title>
        <authorList>
            <consortium name="The Broad Institute Genome Sequencing Platform"/>
            <person name="Ma L.-J."/>
            <person name="Dead R."/>
            <person name="Young S.K."/>
            <person name="Zeng Q."/>
            <person name="Gargeya S."/>
            <person name="Fitzgerald M."/>
            <person name="Haas B."/>
            <person name="Abouelleil A."/>
            <person name="Alvarado L."/>
            <person name="Arachchi H.M."/>
            <person name="Berlin A."/>
            <person name="Brown A."/>
            <person name="Chapman S.B."/>
            <person name="Chen Z."/>
            <person name="Dunbar C."/>
            <person name="Freedman E."/>
            <person name="Gearin G."/>
            <person name="Gellesch M."/>
            <person name="Goldberg J."/>
            <person name="Griggs A."/>
            <person name="Gujja S."/>
            <person name="Heiman D."/>
            <person name="Howarth C."/>
            <person name="Larson L."/>
            <person name="Lui A."/>
            <person name="MacDonald P.J.P."/>
            <person name="Mehta T."/>
            <person name="Montmayeur A."/>
            <person name="Murphy C."/>
            <person name="Neiman D."/>
            <person name="Pearson M."/>
            <person name="Priest M."/>
            <person name="Roberts A."/>
            <person name="Saif S."/>
            <person name="Shea T."/>
            <person name="Shenoy N."/>
            <person name="Sisk P."/>
            <person name="Stolte C."/>
            <person name="Sykes S."/>
            <person name="Yandava C."/>
            <person name="Wortman J."/>
            <person name="Nusbaum C."/>
            <person name="Birren B."/>
        </authorList>
    </citation>
    <scope>NUCLEOTIDE SEQUENCE</scope>
    <source>
        <strain evidence="5">R3-111a-1</strain>
    </source>
</reference>
<dbReference type="SMART" id="SM00248">
    <property type="entry name" value="ANK"/>
    <property type="match status" value="6"/>
</dbReference>
<keyword evidence="2 3" id="KW-0040">ANK repeat</keyword>
<evidence type="ECO:0000256" key="2">
    <source>
        <dbReference type="ARBA" id="ARBA00023043"/>
    </source>
</evidence>
<reference evidence="7" key="1">
    <citation type="submission" date="2010-07" db="EMBL/GenBank/DDBJ databases">
        <title>The genome sequence of Gaeumannomyces graminis var. tritici strain R3-111a-1.</title>
        <authorList>
            <consortium name="The Broad Institute Genome Sequencing Platform"/>
            <person name="Ma L.-J."/>
            <person name="Dead R."/>
            <person name="Young S."/>
            <person name="Zeng Q."/>
            <person name="Koehrsen M."/>
            <person name="Alvarado L."/>
            <person name="Berlin A."/>
            <person name="Chapman S.B."/>
            <person name="Chen Z."/>
            <person name="Freedman E."/>
            <person name="Gellesch M."/>
            <person name="Goldberg J."/>
            <person name="Griggs A."/>
            <person name="Gujja S."/>
            <person name="Heilman E.R."/>
            <person name="Heiman D."/>
            <person name="Hepburn T."/>
            <person name="Howarth C."/>
            <person name="Jen D."/>
            <person name="Larson L."/>
            <person name="Mehta T."/>
            <person name="Neiman D."/>
            <person name="Pearson M."/>
            <person name="Roberts A."/>
            <person name="Saif S."/>
            <person name="Shea T."/>
            <person name="Shenoy N."/>
            <person name="Sisk P."/>
            <person name="Stolte C."/>
            <person name="Sykes S."/>
            <person name="Walk T."/>
            <person name="White J."/>
            <person name="Yandava C."/>
            <person name="Haas B."/>
            <person name="Nusbaum C."/>
            <person name="Birren B."/>
        </authorList>
    </citation>
    <scope>NUCLEOTIDE SEQUENCE [LARGE SCALE GENOMIC DNA]</scope>
    <source>
        <strain evidence="7">R3-111a-1</strain>
    </source>
</reference>
<feature type="compositionally biased region" description="Basic residues" evidence="4">
    <location>
        <begin position="692"/>
        <end position="704"/>
    </location>
</feature>
<feature type="repeat" description="ANK" evidence="3">
    <location>
        <begin position="275"/>
        <end position="307"/>
    </location>
</feature>
<dbReference type="GeneID" id="20343131"/>
<feature type="repeat" description="ANK" evidence="3">
    <location>
        <begin position="350"/>
        <end position="382"/>
    </location>
</feature>